<gene>
    <name evidence="4" type="ORF">B0J11DRAFT_543144</name>
</gene>
<dbReference type="PANTHER" id="PTHR47336">
    <property type="entry name" value="TRANSCRIPTION FACTOR HMS1-RELATED"/>
    <property type="match status" value="1"/>
</dbReference>
<comment type="caution">
    <text evidence="4">The sequence shown here is derived from an EMBL/GenBank/DDBJ whole genome shotgun (WGS) entry which is preliminary data.</text>
</comment>
<sequence length="260" mass="29126">MDVDLSVYPRVTGTDCSPTNESFSWQNSFGQNYLVDLYATSLDQSLDYHPAFYSAPAFGELEQKFTSNFDTAFTFDQSIPITPTTPTTGISSTSPFCIPTSATPSLSPSSPERETPSEAILGEEPIPKRLWRKRGRPTLDCKLSDVAPVPSIDTPPKHRLRTLHVPHNQVECKYREGLNSEMERLRRAVPTLLRNEDGTDMGRSKPSKATVLSCAIQYIEEIENERDVLRERNEQLSGTMWRKVSAGESAKLRDGGRIRP</sequence>
<organism evidence="4 5">
    <name type="scientific">Dendryphion nanum</name>
    <dbReference type="NCBI Taxonomy" id="256645"/>
    <lineage>
        <taxon>Eukaryota</taxon>
        <taxon>Fungi</taxon>
        <taxon>Dikarya</taxon>
        <taxon>Ascomycota</taxon>
        <taxon>Pezizomycotina</taxon>
        <taxon>Dothideomycetes</taxon>
        <taxon>Pleosporomycetidae</taxon>
        <taxon>Pleosporales</taxon>
        <taxon>Torulaceae</taxon>
        <taxon>Dendryphion</taxon>
    </lineage>
</organism>
<dbReference type="InterPro" id="IPR011598">
    <property type="entry name" value="bHLH_dom"/>
</dbReference>
<protein>
    <recommendedName>
        <fullName evidence="3">BHLH domain-containing protein</fullName>
    </recommendedName>
</protein>
<accession>A0A9P9D1Q2</accession>
<dbReference type="PANTHER" id="PTHR47336:SF2">
    <property type="entry name" value="TRANSCRIPTION FACTOR HMS1-RELATED"/>
    <property type="match status" value="1"/>
</dbReference>
<keyword evidence="1" id="KW-0175">Coiled coil</keyword>
<evidence type="ECO:0000256" key="1">
    <source>
        <dbReference type="SAM" id="Coils"/>
    </source>
</evidence>
<name>A0A9P9D1Q2_9PLEO</name>
<evidence type="ECO:0000256" key="2">
    <source>
        <dbReference type="SAM" id="MobiDB-lite"/>
    </source>
</evidence>
<dbReference type="AlphaFoldDB" id="A0A9P9D1Q2"/>
<dbReference type="PROSITE" id="PS50888">
    <property type="entry name" value="BHLH"/>
    <property type="match status" value="1"/>
</dbReference>
<dbReference type="GO" id="GO:0046983">
    <property type="term" value="F:protein dimerization activity"/>
    <property type="evidence" value="ECO:0007669"/>
    <property type="project" value="InterPro"/>
</dbReference>
<feature type="region of interest" description="Disordered" evidence="2">
    <location>
        <begin position="80"/>
        <end position="126"/>
    </location>
</feature>
<evidence type="ECO:0000313" key="5">
    <source>
        <dbReference type="Proteomes" id="UP000700596"/>
    </source>
</evidence>
<keyword evidence="5" id="KW-1185">Reference proteome</keyword>
<feature type="domain" description="BHLH" evidence="3">
    <location>
        <begin position="162"/>
        <end position="222"/>
    </location>
</feature>
<dbReference type="InterPro" id="IPR052099">
    <property type="entry name" value="Regulatory_TF_Diverse"/>
</dbReference>
<feature type="compositionally biased region" description="Low complexity" evidence="2">
    <location>
        <begin position="80"/>
        <end position="110"/>
    </location>
</feature>
<reference evidence="4" key="1">
    <citation type="journal article" date="2021" name="Nat. Commun.">
        <title>Genetic determinants of endophytism in the Arabidopsis root mycobiome.</title>
        <authorList>
            <person name="Mesny F."/>
            <person name="Miyauchi S."/>
            <person name="Thiergart T."/>
            <person name="Pickel B."/>
            <person name="Atanasova L."/>
            <person name="Karlsson M."/>
            <person name="Huettel B."/>
            <person name="Barry K.W."/>
            <person name="Haridas S."/>
            <person name="Chen C."/>
            <person name="Bauer D."/>
            <person name="Andreopoulos W."/>
            <person name="Pangilinan J."/>
            <person name="LaButti K."/>
            <person name="Riley R."/>
            <person name="Lipzen A."/>
            <person name="Clum A."/>
            <person name="Drula E."/>
            <person name="Henrissat B."/>
            <person name="Kohler A."/>
            <person name="Grigoriev I.V."/>
            <person name="Martin F.M."/>
            <person name="Hacquard S."/>
        </authorList>
    </citation>
    <scope>NUCLEOTIDE SEQUENCE</scope>
    <source>
        <strain evidence="4">MPI-CAGE-CH-0243</strain>
    </source>
</reference>
<evidence type="ECO:0000313" key="4">
    <source>
        <dbReference type="EMBL" id="KAH7111840.1"/>
    </source>
</evidence>
<evidence type="ECO:0000259" key="3">
    <source>
        <dbReference type="PROSITE" id="PS50888"/>
    </source>
</evidence>
<dbReference type="Pfam" id="PF00010">
    <property type="entry name" value="HLH"/>
    <property type="match status" value="1"/>
</dbReference>
<dbReference type="InterPro" id="IPR036638">
    <property type="entry name" value="HLH_DNA-bd_sf"/>
</dbReference>
<dbReference type="Proteomes" id="UP000700596">
    <property type="component" value="Unassembled WGS sequence"/>
</dbReference>
<dbReference type="OrthoDB" id="2133190at2759"/>
<dbReference type="Gene3D" id="4.10.280.10">
    <property type="entry name" value="Helix-loop-helix DNA-binding domain"/>
    <property type="match status" value="1"/>
</dbReference>
<dbReference type="SMART" id="SM00353">
    <property type="entry name" value="HLH"/>
    <property type="match status" value="1"/>
</dbReference>
<dbReference type="SUPFAM" id="SSF47459">
    <property type="entry name" value="HLH, helix-loop-helix DNA-binding domain"/>
    <property type="match status" value="1"/>
</dbReference>
<feature type="coiled-coil region" evidence="1">
    <location>
        <begin position="175"/>
        <end position="239"/>
    </location>
</feature>
<dbReference type="EMBL" id="JAGMWT010000023">
    <property type="protein sequence ID" value="KAH7111840.1"/>
    <property type="molecule type" value="Genomic_DNA"/>
</dbReference>
<proteinExistence type="predicted"/>
<dbReference type="CDD" id="cd11395">
    <property type="entry name" value="bHLHzip_SREBP_like"/>
    <property type="match status" value="1"/>
</dbReference>